<dbReference type="InterPro" id="IPR050585">
    <property type="entry name" value="Xaa-Pro_dipeptidyl-ppase/CocE"/>
</dbReference>
<dbReference type="PANTHER" id="PTHR43056:SF10">
    <property type="entry name" value="COCE_NOND FAMILY, PUTATIVE (AFU_ORTHOLOGUE AFUA_7G00600)-RELATED"/>
    <property type="match status" value="1"/>
</dbReference>
<keyword evidence="1 4" id="KW-0378">Hydrolase</keyword>
<dbReference type="InterPro" id="IPR029058">
    <property type="entry name" value="AB_hydrolase_fold"/>
</dbReference>
<name>A0A1E3TG34_MYCSH</name>
<protein>
    <submittedName>
        <fullName evidence="4">Putative hydrolase, CocE/NonD family protein [Nocardia brasiliensis ATCC]</fullName>
    </submittedName>
</protein>
<evidence type="ECO:0000256" key="2">
    <source>
        <dbReference type="SAM" id="MobiDB-lite"/>
    </source>
</evidence>
<dbReference type="Gene3D" id="3.40.50.1820">
    <property type="entry name" value="alpha/beta hydrolase"/>
    <property type="match status" value="1"/>
</dbReference>
<organism evidence="4 5">
    <name type="scientific">Mycobacterium shimoidei</name>
    <dbReference type="NCBI Taxonomy" id="29313"/>
    <lineage>
        <taxon>Bacteria</taxon>
        <taxon>Bacillati</taxon>
        <taxon>Actinomycetota</taxon>
        <taxon>Actinomycetes</taxon>
        <taxon>Mycobacteriales</taxon>
        <taxon>Mycobacteriaceae</taxon>
        <taxon>Mycobacterium</taxon>
    </lineage>
</organism>
<dbReference type="AlphaFoldDB" id="A0A1E3TG34"/>
<dbReference type="InterPro" id="IPR005674">
    <property type="entry name" value="CocE/Ser_esterase"/>
</dbReference>
<dbReference type="Proteomes" id="UP000252015">
    <property type="component" value="Unassembled WGS sequence"/>
</dbReference>
<dbReference type="Pfam" id="PF02129">
    <property type="entry name" value="Peptidase_S15"/>
    <property type="match status" value="1"/>
</dbReference>
<dbReference type="SUPFAM" id="SSF53474">
    <property type="entry name" value="alpha/beta-Hydrolases"/>
    <property type="match status" value="1"/>
</dbReference>
<keyword evidence="5" id="KW-1185">Reference proteome</keyword>
<dbReference type="EMBL" id="UEGW01000001">
    <property type="protein sequence ID" value="SRX95432.1"/>
    <property type="molecule type" value="Genomic_DNA"/>
</dbReference>
<accession>A0A1E3TG34</accession>
<gene>
    <name evidence="4" type="ORF">MSP7336_03701</name>
</gene>
<dbReference type="Pfam" id="PF08530">
    <property type="entry name" value="PepX_C"/>
    <property type="match status" value="1"/>
</dbReference>
<dbReference type="SUPFAM" id="SSF49785">
    <property type="entry name" value="Galactose-binding domain-like"/>
    <property type="match status" value="1"/>
</dbReference>
<dbReference type="InterPro" id="IPR000383">
    <property type="entry name" value="Xaa-Pro-like_dom"/>
</dbReference>
<dbReference type="SMART" id="SM00939">
    <property type="entry name" value="PepX_C"/>
    <property type="match status" value="1"/>
</dbReference>
<dbReference type="Gene3D" id="2.60.120.260">
    <property type="entry name" value="Galactose-binding domain-like"/>
    <property type="match status" value="1"/>
</dbReference>
<dbReference type="OrthoDB" id="5240615at2"/>
<proteinExistence type="predicted"/>
<reference evidence="4 5" key="1">
    <citation type="submission" date="2018-05" db="EMBL/GenBank/DDBJ databases">
        <authorList>
            <consortium name="IHU Genomes"/>
        </authorList>
    </citation>
    <scope>NUCLEOTIDE SEQUENCE [LARGE SCALE GENOMIC DNA]</scope>
    <source>
        <strain evidence="4 5">P7336</strain>
    </source>
</reference>
<dbReference type="InterPro" id="IPR013736">
    <property type="entry name" value="Xaa-Pro_dipept_C"/>
</dbReference>
<dbReference type="GO" id="GO:0008239">
    <property type="term" value="F:dipeptidyl-peptidase activity"/>
    <property type="evidence" value="ECO:0007669"/>
    <property type="project" value="InterPro"/>
</dbReference>
<dbReference type="InterPro" id="IPR008979">
    <property type="entry name" value="Galactose-bd-like_sf"/>
</dbReference>
<evidence type="ECO:0000313" key="5">
    <source>
        <dbReference type="Proteomes" id="UP000252015"/>
    </source>
</evidence>
<sequence>MSGIPERPQRPTGRIGEVTDPRVERLNALPPNARFDIGAQLYERMHWTRNVGIRMSDGVVLSADLVLPGDRAKPVTEPLPTVINFTPYNKIFQRGSGGAWVRALGERIGGSDRSHFTGRDLLHALAGGAPAALSVSPTLVRRGYAYLMVDVRGTGTSTGTWDFFSPTEQRDYAEVLQWARQQPWCNGKLALTGISYGALASLLTAGLQPDGLAAVFAIEGGEDAVRELGLPGGVPSPLVAVWLGAVNLLKWFPSLSGLRRTGAWREYLRDRISSPASWMRHAAQIALMADHPDILLNAMWASRVARLDKITIPTWIHGGWHDVYSRSNFRIYQRIATPPGAKQVVVDDCYHLAPGSGFGAPDAPQYLDELQCAWFDRWLKGIRNNIEYYGPITVRRLGGGWLSCDQYPDPAARVRRLYLSADASGSAPHAHVDGALSFDPPDRVARLPVPTRRPSIRSNNTAVSAIGLATLLGRTFGSDDRHAEASAVTFTTEPFDADVVVSGPLNLHLWVKAEGEEAFWSVTVTDVEPDGASAPVSRGALLSSLRAVDETASTYVDGELLAAEHPMTAESVLPVVPGRPFDIDIDINATDAVIRAGHRLRVAVGRGGFPRYSLSRSQRRKSRGQAIIIDPAHPSYLSFLAVGEALPRRFTGADTMTGVGDETDRSDEEKRRP</sequence>
<evidence type="ECO:0000259" key="3">
    <source>
        <dbReference type="SMART" id="SM00939"/>
    </source>
</evidence>
<evidence type="ECO:0000313" key="4">
    <source>
        <dbReference type="EMBL" id="SRX95432.1"/>
    </source>
</evidence>
<evidence type="ECO:0000256" key="1">
    <source>
        <dbReference type="ARBA" id="ARBA00022801"/>
    </source>
</evidence>
<dbReference type="PANTHER" id="PTHR43056">
    <property type="entry name" value="PEPTIDASE S9 PROLYL OLIGOPEPTIDASE"/>
    <property type="match status" value="1"/>
</dbReference>
<feature type="region of interest" description="Disordered" evidence="2">
    <location>
        <begin position="652"/>
        <end position="673"/>
    </location>
</feature>
<dbReference type="NCBIfam" id="TIGR00976">
    <property type="entry name" value="CocE_NonD"/>
    <property type="match status" value="1"/>
</dbReference>
<feature type="domain" description="Xaa-Pro dipeptidyl-peptidase C-terminal" evidence="3">
    <location>
        <begin position="372"/>
        <end position="638"/>
    </location>
</feature>
<dbReference type="STRING" id="29313.BHQ16_14985"/>